<dbReference type="InterPro" id="IPR035996">
    <property type="entry name" value="4pyrrol_Methylase_sf"/>
</dbReference>
<dbReference type="GO" id="GO:0004851">
    <property type="term" value="F:uroporphyrin-III C-methyltransferase activity"/>
    <property type="evidence" value="ECO:0007669"/>
    <property type="project" value="UniProtKB-EC"/>
</dbReference>
<evidence type="ECO:0000256" key="3">
    <source>
        <dbReference type="ARBA" id="ARBA00022603"/>
    </source>
</evidence>
<keyword evidence="5" id="KW-0949">S-adenosyl-L-methionine</keyword>
<dbReference type="GO" id="GO:0032259">
    <property type="term" value="P:methylation"/>
    <property type="evidence" value="ECO:0007669"/>
    <property type="project" value="UniProtKB-KW"/>
</dbReference>
<gene>
    <name evidence="10" type="primary">cobA</name>
    <name evidence="10" type="ORF">EI982_05840</name>
</gene>
<protein>
    <recommendedName>
        <fullName evidence="2">uroporphyrinogen-III C-methyltransferase</fullName>
        <ecNumber evidence="2">2.1.1.107</ecNumber>
    </recommendedName>
</protein>
<keyword evidence="6" id="KW-0627">Porphyrin biosynthesis</keyword>
<sequence>MEEDTARGPGTGNGPPGRPRDADDETIRQPFDRETSIPERSRATAGQVYLVGAGPGDPDLLTVRARRLIETADVVFHDALTRDTLVHRIPGAVEVVDVGKRADRKTPQAEINERLADRAAAGDAVVRLKGGDPFVFGRGGEEAQYLADRDVGFEIVPGVSSVIAAPGLAGIPLTHRDVSSRFTVITGHETPDKGASTLDWAALADEIRNGSTLVILMGVRTLERNVTALRSHGVDGDVPVALVQKAAWDDQRVVRGSLETIVDDAEDSAITPPATTVVGDVVSIRDDVAAVLDEFEPA</sequence>
<dbReference type="InterPro" id="IPR000878">
    <property type="entry name" value="4pyrrol_Mease"/>
</dbReference>
<dbReference type="InterPro" id="IPR014777">
    <property type="entry name" value="4pyrrole_Mease_sub1"/>
</dbReference>
<dbReference type="InterPro" id="IPR014776">
    <property type="entry name" value="4pyrrole_Mease_sub2"/>
</dbReference>
<dbReference type="Gene3D" id="3.40.1010.10">
    <property type="entry name" value="Cobalt-precorrin-4 Transmethylase, Domain 1"/>
    <property type="match status" value="1"/>
</dbReference>
<evidence type="ECO:0000259" key="9">
    <source>
        <dbReference type="Pfam" id="PF00590"/>
    </source>
</evidence>
<evidence type="ECO:0000256" key="5">
    <source>
        <dbReference type="ARBA" id="ARBA00022691"/>
    </source>
</evidence>
<dbReference type="GO" id="GO:0019354">
    <property type="term" value="P:siroheme biosynthetic process"/>
    <property type="evidence" value="ECO:0007669"/>
    <property type="project" value="InterPro"/>
</dbReference>
<dbReference type="NCBIfam" id="NF004790">
    <property type="entry name" value="PRK06136.1"/>
    <property type="match status" value="1"/>
</dbReference>
<evidence type="ECO:0000256" key="6">
    <source>
        <dbReference type="ARBA" id="ARBA00023244"/>
    </source>
</evidence>
<dbReference type="OrthoDB" id="24444at2157"/>
<dbReference type="GeneID" id="43369033"/>
<dbReference type="RefSeq" id="WP_157688579.1">
    <property type="nucleotide sequence ID" value="NZ_CP034345.1"/>
</dbReference>
<evidence type="ECO:0000256" key="1">
    <source>
        <dbReference type="ARBA" id="ARBA00011738"/>
    </source>
</evidence>
<feature type="compositionally biased region" description="Basic and acidic residues" evidence="8">
    <location>
        <begin position="18"/>
        <end position="42"/>
    </location>
</feature>
<keyword evidence="11" id="KW-1185">Reference proteome</keyword>
<feature type="region of interest" description="Disordered" evidence="8">
    <location>
        <begin position="1"/>
        <end position="42"/>
    </location>
</feature>
<dbReference type="EMBL" id="CP034345">
    <property type="protein sequence ID" value="QGX94343.1"/>
    <property type="molecule type" value="Genomic_DNA"/>
</dbReference>
<dbReference type="Pfam" id="PF00590">
    <property type="entry name" value="TP_methylase"/>
    <property type="match status" value="1"/>
</dbReference>
<evidence type="ECO:0000256" key="2">
    <source>
        <dbReference type="ARBA" id="ARBA00012162"/>
    </source>
</evidence>
<proteinExistence type="inferred from homology"/>
<evidence type="ECO:0000256" key="4">
    <source>
        <dbReference type="ARBA" id="ARBA00022679"/>
    </source>
</evidence>
<reference evidence="10 11" key="1">
    <citation type="submission" date="2018-12" db="EMBL/GenBank/DDBJ databases">
        <title>Complete genome sequence of Haloplanus rallus MBLA0036.</title>
        <authorList>
            <person name="Nam Y.-d."/>
            <person name="Kang J."/>
            <person name="Chung W.-H."/>
            <person name="Park Y.S."/>
        </authorList>
    </citation>
    <scope>NUCLEOTIDE SEQUENCE [LARGE SCALE GENOMIC DNA]</scope>
    <source>
        <strain evidence="10 11">MBLA0036</strain>
    </source>
</reference>
<dbReference type="CDD" id="cd11642">
    <property type="entry name" value="SUMT"/>
    <property type="match status" value="1"/>
</dbReference>
<dbReference type="PANTHER" id="PTHR45790">
    <property type="entry name" value="SIROHEME SYNTHASE-RELATED"/>
    <property type="match status" value="1"/>
</dbReference>
<keyword evidence="4 7" id="KW-0808">Transferase</keyword>
<organism evidence="10 11">
    <name type="scientific">Haloplanus rallus</name>
    <dbReference type="NCBI Taxonomy" id="1816183"/>
    <lineage>
        <taxon>Archaea</taxon>
        <taxon>Methanobacteriati</taxon>
        <taxon>Methanobacteriota</taxon>
        <taxon>Stenosarchaea group</taxon>
        <taxon>Halobacteria</taxon>
        <taxon>Halobacteriales</taxon>
        <taxon>Haloferacaceae</taxon>
        <taxon>Haloplanus</taxon>
    </lineage>
</organism>
<dbReference type="InterPro" id="IPR003043">
    <property type="entry name" value="Uropor_MeTrfase_CS"/>
</dbReference>
<dbReference type="AlphaFoldDB" id="A0A6B9FF91"/>
<dbReference type="EC" id="2.1.1.107" evidence="2"/>
<dbReference type="FunFam" id="3.40.1010.10:FF:000001">
    <property type="entry name" value="Siroheme synthase"/>
    <property type="match status" value="1"/>
</dbReference>
<evidence type="ECO:0000313" key="11">
    <source>
        <dbReference type="Proteomes" id="UP000428325"/>
    </source>
</evidence>
<dbReference type="PROSITE" id="PS00839">
    <property type="entry name" value="SUMT_1"/>
    <property type="match status" value="1"/>
</dbReference>
<evidence type="ECO:0000256" key="8">
    <source>
        <dbReference type="SAM" id="MobiDB-lite"/>
    </source>
</evidence>
<evidence type="ECO:0000313" key="10">
    <source>
        <dbReference type="EMBL" id="QGX94343.1"/>
    </source>
</evidence>
<comment type="similarity">
    <text evidence="7">Belongs to the precorrin methyltransferase family.</text>
</comment>
<accession>A0A6B9FF91</accession>
<dbReference type="NCBIfam" id="TIGR01469">
    <property type="entry name" value="cobA_cysG_Cterm"/>
    <property type="match status" value="1"/>
</dbReference>
<dbReference type="Gene3D" id="3.30.950.10">
    <property type="entry name" value="Methyltransferase, Cobalt-precorrin-4 Transmethylase, Domain 2"/>
    <property type="match status" value="1"/>
</dbReference>
<feature type="domain" description="Tetrapyrrole methylase" evidence="9">
    <location>
        <begin position="48"/>
        <end position="261"/>
    </location>
</feature>
<keyword evidence="3 7" id="KW-0489">Methyltransferase</keyword>
<comment type="subunit">
    <text evidence="1">Homodimer.</text>
</comment>
<dbReference type="PANTHER" id="PTHR45790:SF3">
    <property type="entry name" value="S-ADENOSYL-L-METHIONINE-DEPENDENT UROPORPHYRINOGEN III METHYLTRANSFERASE, CHLOROPLASTIC"/>
    <property type="match status" value="1"/>
</dbReference>
<dbReference type="InterPro" id="IPR006366">
    <property type="entry name" value="CobA/CysG_C"/>
</dbReference>
<evidence type="ECO:0000256" key="7">
    <source>
        <dbReference type="RuleBase" id="RU003960"/>
    </source>
</evidence>
<dbReference type="Proteomes" id="UP000428325">
    <property type="component" value="Chromosome"/>
</dbReference>
<dbReference type="KEGG" id="hra:EI982_05840"/>
<dbReference type="SUPFAM" id="SSF53790">
    <property type="entry name" value="Tetrapyrrole methylase"/>
    <property type="match status" value="1"/>
</dbReference>
<name>A0A6B9FF91_9EURY</name>
<dbReference type="PROSITE" id="PS00840">
    <property type="entry name" value="SUMT_2"/>
    <property type="match status" value="1"/>
</dbReference>
<dbReference type="InterPro" id="IPR050161">
    <property type="entry name" value="Siro_Cobalamin_biosynth"/>
</dbReference>